<keyword evidence="3" id="KW-1185">Reference proteome</keyword>
<evidence type="ECO:0000313" key="2">
    <source>
        <dbReference type="EMBL" id="MET1491190.1"/>
    </source>
</evidence>
<name>A0ABV2CTD3_9RHOO</name>
<dbReference type="CDD" id="cd22362">
    <property type="entry name" value="TnsA_endonuclease-like"/>
    <property type="match status" value="1"/>
</dbReference>
<gene>
    <name evidence="2" type="ORF">ABVT11_15230</name>
</gene>
<evidence type="ECO:0000259" key="1">
    <source>
        <dbReference type="Pfam" id="PF08722"/>
    </source>
</evidence>
<comment type="caution">
    <text evidence="2">The sequence shown here is derived from an EMBL/GenBank/DDBJ whole genome shotgun (WGS) entry which is preliminary data.</text>
</comment>
<dbReference type="InterPro" id="IPR011856">
    <property type="entry name" value="tRNA_endonuc-like_dom_sf"/>
</dbReference>
<dbReference type="Pfam" id="PF08722">
    <property type="entry name" value="Tn7_TnsA-like_N"/>
    <property type="match status" value="1"/>
</dbReference>
<organism evidence="2 3">
    <name type="scientific">Uliginosibacterium paludis</name>
    <dbReference type="NCBI Taxonomy" id="1615952"/>
    <lineage>
        <taxon>Bacteria</taxon>
        <taxon>Pseudomonadati</taxon>
        <taxon>Pseudomonadota</taxon>
        <taxon>Betaproteobacteria</taxon>
        <taxon>Rhodocyclales</taxon>
        <taxon>Zoogloeaceae</taxon>
        <taxon>Uliginosibacterium</taxon>
    </lineage>
</organism>
<reference evidence="2 3" key="1">
    <citation type="submission" date="2024-07" db="EMBL/GenBank/DDBJ databases">
        <title>Uliginosibacterium paludis KCTC:42655.</title>
        <authorList>
            <person name="Kim M.K."/>
        </authorList>
    </citation>
    <scope>NUCLEOTIDE SEQUENCE [LARGE SCALE GENOMIC DNA]</scope>
    <source>
        <strain evidence="2 3">KCTC 42655</strain>
    </source>
</reference>
<keyword evidence="2" id="KW-0378">Hydrolase</keyword>
<feature type="domain" description="TnsA endonuclease N-terminal" evidence="1">
    <location>
        <begin position="108"/>
        <end position="189"/>
    </location>
</feature>
<dbReference type="RefSeq" id="WP_345929751.1">
    <property type="nucleotide sequence ID" value="NZ_JBDIVF010000011.1"/>
</dbReference>
<dbReference type="EMBL" id="JBEWLZ010000010">
    <property type="protein sequence ID" value="MET1491190.1"/>
    <property type="molecule type" value="Genomic_DNA"/>
</dbReference>
<sequence length="299" mass="34485">MRTTKRFTPTVLARFVRQGRGQGIHADYSAWHQVTRGDPSSRGRSHIVTLHGRSHDFLSDLERNTALQAWMHPDHHDLREQHPLSLTTAPHELVAYRAAPPYRLYPGTLDLARKLGIRHPILRFQGEQAPWVMTTDQLVTLKSADGKLRLMALSCKYASDTNTPRRRQLLALEREYWRVRGVPCRLITEKLLLSRVTETLVRTWHWGLISSPPPDHLEAAMWFARHLQGMPLHSILAPLRERFNSMTAAQEAFWRAVWLGRIPMRLTVGWRPTERVDLLPKEVFWAQNSVVSGGDAWTN</sequence>
<dbReference type="InterPro" id="IPR014833">
    <property type="entry name" value="TnsA_N"/>
</dbReference>
<dbReference type="Gene3D" id="3.40.1350.10">
    <property type="match status" value="1"/>
</dbReference>
<dbReference type="Proteomes" id="UP001548590">
    <property type="component" value="Unassembled WGS sequence"/>
</dbReference>
<accession>A0ABV2CTD3</accession>
<protein>
    <submittedName>
        <fullName evidence="2">TnsA endonuclease N-terminal domain-containing protein</fullName>
    </submittedName>
</protein>
<dbReference type="GO" id="GO:0004519">
    <property type="term" value="F:endonuclease activity"/>
    <property type="evidence" value="ECO:0007669"/>
    <property type="project" value="UniProtKB-KW"/>
</dbReference>
<proteinExistence type="predicted"/>
<keyword evidence="2" id="KW-0540">Nuclease</keyword>
<keyword evidence="2" id="KW-0255">Endonuclease</keyword>
<dbReference type="InterPro" id="IPR011335">
    <property type="entry name" value="Restrct_endonuc-II-like"/>
</dbReference>
<dbReference type="SUPFAM" id="SSF52980">
    <property type="entry name" value="Restriction endonuclease-like"/>
    <property type="match status" value="1"/>
</dbReference>
<evidence type="ECO:0000313" key="3">
    <source>
        <dbReference type="Proteomes" id="UP001548590"/>
    </source>
</evidence>